<proteinExistence type="predicted"/>
<name>A0AAV3AS30_PYXAD</name>
<organism evidence="1 2">
    <name type="scientific">Pyxicephalus adspersus</name>
    <name type="common">African bullfrog</name>
    <dbReference type="NCBI Taxonomy" id="30357"/>
    <lineage>
        <taxon>Eukaryota</taxon>
        <taxon>Metazoa</taxon>
        <taxon>Chordata</taxon>
        <taxon>Craniata</taxon>
        <taxon>Vertebrata</taxon>
        <taxon>Euteleostomi</taxon>
        <taxon>Amphibia</taxon>
        <taxon>Batrachia</taxon>
        <taxon>Anura</taxon>
        <taxon>Neobatrachia</taxon>
        <taxon>Ranoidea</taxon>
        <taxon>Pyxicephalidae</taxon>
        <taxon>Pyxicephalinae</taxon>
        <taxon>Pyxicephalus</taxon>
    </lineage>
</organism>
<reference evidence="1" key="1">
    <citation type="thesis" date="2020" institute="ProQuest LLC" country="789 East Eisenhower Parkway, Ann Arbor, MI, USA">
        <title>Comparative Genomics and Chromosome Evolution.</title>
        <authorList>
            <person name="Mudd A.B."/>
        </authorList>
    </citation>
    <scope>NUCLEOTIDE SEQUENCE</scope>
    <source>
        <strain evidence="1">1538</strain>
        <tissue evidence="1">Blood</tissue>
    </source>
</reference>
<dbReference type="Proteomes" id="UP001181693">
    <property type="component" value="Unassembled WGS sequence"/>
</dbReference>
<evidence type="ECO:0000313" key="2">
    <source>
        <dbReference type="Proteomes" id="UP001181693"/>
    </source>
</evidence>
<protein>
    <submittedName>
        <fullName evidence="1">Uncharacterized protein</fullName>
    </submittedName>
</protein>
<keyword evidence="2" id="KW-1185">Reference proteome</keyword>
<accession>A0AAV3AS30</accession>
<dbReference type="EMBL" id="DYDO01000003">
    <property type="protein sequence ID" value="DBA28158.1"/>
    <property type="molecule type" value="Genomic_DNA"/>
</dbReference>
<comment type="caution">
    <text evidence="1">The sequence shown here is derived from an EMBL/GenBank/DDBJ whole genome shotgun (WGS) entry which is preliminary data.</text>
</comment>
<evidence type="ECO:0000313" key="1">
    <source>
        <dbReference type="EMBL" id="DBA28158.1"/>
    </source>
</evidence>
<gene>
    <name evidence="1" type="ORF">GDO54_008561</name>
</gene>
<sequence>MGICICLEFCFMISSRQSIGDVLSQLSLPYTDHTMNSRLNAQYLHFSRILSKSWSPLDHYSLYSHFKMTASWGNRVYLYVCLHSKV</sequence>
<dbReference type="AlphaFoldDB" id="A0AAV3AS30"/>